<proteinExistence type="predicted"/>
<feature type="domain" description="DUF7708" evidence="2">
    <location>
        <begin position="91"/>
        <end position="219"/>
    </location>
</feature>
<evidence type="ECO:0000256" key="1">
    <source>
        <dbReference type="ARBA" id="ARBA00022737"/>
    </source>
</evidence>
<dbReference type="AlphaFoldDB" id="A0A139I546"/>
<comment type="caution">
    <text evidence="4">The sequence shown here is derived from an EMBL/GenBank/DDBJ whole genome shotgun (WGS) entry which is preliminary data.</text>
</comment>
<keyword evidence="5" id="KW-1185">Reference proteome</keyword>
<evidence type="ECO:0000313" key="4">
    <source>
        <dbReference type="EMBL" id="KXT09871.1"/>
    </source>
</evidence>
<evidence type="ECO:0000259" key="2">
    <source>
        <dbReference type="Pfam" id="PF24809"/>
    </source>
</evidence>
<dbReference type="Pfam" id="PF24809">
    <property type="entry name" value="DUF7708"/>
    <property type="match status" value="1"/>
</dbReference>
<dbReference type="Proteomes" id="UP000073492">
    <property type="component" value="Unassembled WGS sequence"/>
</dbReference>
<feature type="domain" description="Nephrocystin 3-like N-terminal" evidence="3">
    <location>
        <begin position="344"/>
        <end position="484"/>
    </location>
</feature>
<sequence>MQFAEGGLQYDLSQDEWDRIKHVERLQADVHSKLSGMQASQHVRAAMKLDSPEQLAAFWVDNSKTAKSDWDTKHRKGWRLWVKRYQDFSQAANKFLQDFGPIVAIVKAAGPYGELAIGIISVLFTVAESKSDMDDLIASTIASIKDRLPGFRMYQEIFEEKDEHQRRLVRKIMLAYASFMELTIQAVQHYLHSGLRRWLVAAFDPDAFKQLADNVQLAILDVRLQCEEVTIKNVNDIRRQNERLANMVARLEEDNGNRNLLTIQRSFRRSFWTHESHSQKLDEHNASIEFDRSSQSLLVNMWPALIARYREQQFFQSWEKTHEPAVLIIVGRNYLTLARHCWMSPLAMCLVRELGARSQVCASYIFDISKGANIHDAMPELLLQLLRRKKSALGQGEFLNALCATIEKYQHVNERSSALRSAVYQVLGEIATMTLESFAREETVYIILDRVDRCHSTFRGRKELLEMLVRMAEKASCCVKVLVIASSFDWDIEWCEESLSQKCSRCKFKQVEEAQELVR</sequence>
<keyword evidence="1" id="KW-0677">Repeat</keyword>
<dbReference type="InterPro" id="IPR056884">
    <property type="entry name" value="NPHP3-like_N"/>
</dbReference>
<evidence type="ECO:0000313" key="5">
    <source>
        <dbReference type="Proteomes" id="UP000073492"/>
    </source>
</evidence>
<dbReference type="OrthoDB" id="5389929at2759"/>
<protein>
    <submittedName>
        <fullName evidence="4">Uncharacterized protein</fullName>
    </submittedName>
</protein>
<dbReference type="STRING" id="113226.A0A139I546"/>
<dbReference type="InterPro" id="IPR056125">
    <property type="entry name" value="DUF7708"/>
</dbReference>
<dbReference type="Pfam" id="PF24883">
    <property type="entry name" value="NPHP3_N"/>
    <property type="match status" value="1"/>
</dbReference>
<reference evidence="4 5" key="1">
    <citation type="submission" date="2015-07" db="EMBL/GenBank/DDBJ databases">
        <title>Comparative genomics of the Sigatoka disease complex on banana suggests a link between parallel evolutionary changes in Pseudocercospora fijiensis and Pseudocercospora eumusae and increased virulence on the banana host.</title>
        <authorList>
            <person name="Chang T.-C."/>
            <person name="Salvucci A."/>
            <person name="Crous P.W."/>
            <person name="Stergiopoulos I."/>
        </authorList>
    </citation>
    <scope>NUCLEOTIDE SEQUENCE [LARGE SCALE GENOMIC DNA]</scope>
    <source>
        <strain evidence="4 5">CBS 116634</strain>
    </source>
</reference>
<evidence type="ECO:0000259" key="3">
    <source>
        <dbReference type="Pfam" id="PF24883"/>
    </source>
</evidence>
<gene>
    <name evidence="4" type="ORF">AC579_6743</name>
</gene>
<name>A0A139I546_9PEZI</name>
<organism evidence="4 5">
    <name type="scientific">Pseudocercospora musae</name>
    <dbReference type="NCBI Taxonomy" id="113226"/>
    <lineage>
        <taxon>Eukaryota</taxon>
        <taxon>Fungi</taxon>
        <taxon>Dikarya</taxon>
        <taxon>Ascomycota</taxon>
        <taxon>Pezizomycotina</taxon>
        <taxon>Dothideomycetes</taxon>
        <taxon>Dothideomycetidae</taxon>
        <taxon>Mycosphaerellales</taxon>
        <taxon>Mycosphaerellaceae</taxon>
        <taxon>Pseudocercospora</taxon>
    </lineage>
</organism>
<accession>A0A139I546</accession>
<dbReference type="EMBL" id="LFZO01000301">
    <property type="protein sequence ID" value="KXT09871.1"/>
    <property type="molecule type" value="Genomic_DNA"/>
</dbReference>